<dbReference type="SUPFAM" id="SSF52304">
    <property type="entry name" value="Type II 3-dehydroquinate dehydratase"/>
    <property type="match status" value="1"/>
</dbReference>
<dbReference type="HAMAP" id="MF_00169">
    <property type="entry name" value="AroQ"/>
    <property type="match status" value="1"/>
</dbReference>
<dbReference type="InterPro" id="IPR018509">
    <property type="entry name" value="DHquinase_II_CS"/>
</dbReference>
<comment type="pathway">
    <text evidence="3 8">Metabolic intermediate biosynthesis; chorismate biosynthesis; chorismate from D-erythrose 4-phosphate and phosphoenolpyruvate: step 3/7.</text>
</comment>
<comment type="caution">
    <text evidence="9">The sequence shown here is derived from an EMBL/GenBank/DDBJ whole genome shotgun (WGS) entry which is preliminary data.</text>
</comment>
<dbReference type="PANTHER" id="PTHR21272:SF3">
    <property type="entry name" value="CATABOLIC 3-DEHYDROQUINASE"/>
    <property type="match status" value="1"/>
</dbReference>
<feature type="binding site" evidence="8">
    <location>
        <position position="112"/>
    </location>
    <ligand>
        <name>substrate</name>
    </ligand>
</feature>
<evidence type="ECO:0000256" key="4">
    <source>
        <dbReference type="ARBA" id="ARBA00011037"/>
    </source>
</evidence>
<dbReference type="PIRSF" id="PIRSF001399">
    <property type="entry name" value="DHquinase_II"/>
    <property type="match status" value="1"/>
</dbReference>
<evidence type="ECO:0000256" key="3">
    <source>
        <dbReference type="ARBA" id="ARBA00004902"/>
    </source>
</evidence>
<dbReference type="EC" id="4.2.1.10" evidence="6 8"/>
<keyword evidence="10" id="KW-1185">Reference proteome</keyword>
<dbReference type="NCBIfam" id="TIGR01088">
    <property type="entry name" value="aroQ"/>
    <property type="match status" value="1"/>
</dbReference>
<comment type="catalytic activity">
    <reaction evidence="1 8">
        <text>3-dehydroquinate = 3-dehydroshikimate + H2O</text>
        <dbReference type="Rhea" id="RHEA:21096"/>
        <dbReference type="ChEBI" id="CHEBI:15377"/>
        <dbReference type="ChEBI" id="CHEBI:16630"/>
        <dbReference type="ChEBI" id="CHEBI:32364"/>
        <dbReference type="EC" id="4.2.1.10"/>
    </reaction>
</comment>
<dbReference type="PANTHER" id="PTHR21272">
    <property type="entry name" value="CATABOLIC 3-DEHYDROQUINASE"/>
    <property type="match status" value="1"/>
</dbReference>
<evidence type="ECO:0000256" key="6">
    <source>
        <dbReference type="ARBA" id="ARBA00012060"/>
    </source>
</evidence>
<dbReference type="RefSeq" id="WP_354014793.1">
    <property type="nucleotide sequence ID" value="NZ_JBEPMU010000004.1"/>
</dbReference>
<dbReference type="InterPro" id="IPR036441">
    <property type="entry name" value="DHquinase_II_sf"/>
</dbReference>
<dbReference type="Proteomes" id="UP001549184">
    <property type="component" value="Unassembled WGS sequence"/>
</dbReference>
<dbReference type="EMBL" id="JBEPMU010000004">
    <property type="protein sequence ID" value="MET3653412.1"/>
    <property type="molecule type" value="Genomic_DNA"/>
</dbReference>
<comment type="function">
    <text evidence="2 8">Catalyzes a trans-dehydration via an enolate intermediate.</text>
</comment>
<keyword evidence="8" id="KW-0028">Amino-acid biosynthesis</keyword>
<evidence type="ECO:0000256" key="8">
    <source>
        <dbReference type="HAMAP-Rule" id="MF_00169"/>
    </source>
</evidence>
<dbReference type="NCBIfam" id="NF003806">
    <property type="entry name" value="PRK05395.1-3"/>
    <property type="match status" value="1"/>
</dbReference>
<evidence type="ECO:0000256" key="5">
    <source>
        <dbReference type="ARBA" id="ARBA00011193"/>
    </source>
</evidence>
<feature type="binding site" evidence="8">
    <location>
        <position position="81"/>
    </location>
    <ligand>
        <name>substrate</name>
    </ligand>
</feature>
<protein>
    <recommendedName>
        <fullName evidence="6 8">3-dehydroquinate dehydratase</fullName>
        <shortName evidence="8">3-dehydroquinase</shortName>
        <ecNumber evidence="6 8">4.2.1.10</ecNumber>
    </recommendedName>
    <alternativeName>
        <fullName evidence="8">Type II DHQase</fullName>
    </alternativeName>
</protein>
<evidence type="ECO:0000313" key="10">
    <source>
        <dbReference type="Proteomes" id="UP001549184"/>
    </source>
</evidence>
<dbReference type="Pfam" id="PF01220">
    <property type="entry name" value="DHquinase_II"/>
    <property type="match status" value="1"/>
</dbReference>
<dbReference type="NCBIfam" id="NF003804">
    <property type="entry name" value="PRK05395.1-1"/>
    <property type="match status" value="1"/>
</dbReference>
<dbReference type="InterPro" id="IPR001874">
    <property type="entry name" value="DHquinase_II"/>
</dbReference>
<feature type="binding site" evidence="8">
    <location>
        <begin position="102"/>
        <end position="103"/>
    </location>
    <ligand>
        <name>substrate</name>
    </ligand>
</feature>
<dbReference type="Gene3D" id="3.40.50.9100">
    <property type="entry name" value="Dehydroquinase, class II"/>
    <property type="match status" value="1"/>
</dbReference>
<evidence type="ECO:0000256" key="7">
    <source>
        <dbReference type="ARBA" id="ARBA00023239"/>
    </source>
</evidence>
<feature type="active site" description="Proton donor" evidence="8">
    <location>
        <position position="101"/>
    </location>
</feature>
<dbReference type="CDD" id="cd00466">
    <property type="entry name" value="DHQase_II"/>
    <property type="match status" value="1"/>
</dbReference>
<feature type="binding site" evidence="8">
    <location>
        <position position="88"/>
    </location>
    <ligand>
        <name>substrate</name>
    </ligand>
</feature>
<proteinExistence type="inferred from homology"/>
<evidence type="ECO:0000256" key="2">
    <source>
        <dbReference type="ARBA" id="ARBA00003924"/>
    </source>
</evidence>
<dbReference type="NCBIfam" id="NF003805">
    <property type="entry name" value="PRK05395.1-2"/>
    <property type="match status" value="1"/>
</dbReference>
<comment type="similarity">
    <text evidence="4 8">Belongs to the type-II 3-dehydroquinase family.</text>
</comment>
<organism evidence="9 10">
    <name type="scientific">Dyella japonica</name>
    <dbReference type="NCBI Taxonomy" id="231455"/>
    <lineage>
        <taxon>Bacteria</taxon>
        <taxon>Pseudomonadati</taxon>
        <taxon>Pseudomonadota</taxon>
        <taxon>Gammaproteobacteria</taxon>
        <taxon>Lysobacterales</taxon>
        <taxon>Rhodanobacteraceae</taxon>
        <taxon>Dyella</taxon>
    </lineage>
</organism>
<gene>
    <name evidence="8" type="primary">aroQ</name>
    <name evidence="9" type="ORF">ABIC75_003148</name>
</gene>
<reference evidence="9 10" key="1">
    <citation type="submission" date="2024-06" db="EMBL/GenBank/DDBJ databases">
        <title>Sorghum-associated microbial communities from plants grown in Nebraska, USA.</title>
        <authorList>
            <person name="Schachtman D."/>
        </authorList>
    </citation>
    <scope>NUCLEOTIDE SEQUENCE [LARGE SCALE GENOMIC DNA]</scope>
    <source>
        <strain evidence="9 10">1073</strain>
    </source>
</reference>
<feature type="active site" description="Proton acceptor" evidence="8">
    <location>
        <position position="23"/>
    </location>
</feature>
<sequence length="152" mass="16237">MAKILVLHGPNLNLLGVREPDVYGRETLADIDALLAQRAQAAGHAVESFQSNAEHALIDRIHQARLDGTAIILINPGAFTHTSIALRDALAGVAIPFIELHLSNVHAREAFRRHSYLSDIAVGVICGFGADSYRLALDAALNRLDRAGASAS</sequence>
<dbReference type="NCBIfam" id="NF003807">
    <property type="entry name" value="PRK05395.1-4"/>
    <property type="match status" value="1"/>
</dbReference>
<dbReference type="GO" id="GO:0003855">
    <property type="term" value="F:3-dehydroquinate dehydratase activity"/>
    <property type="evidence" value="ECO:0007669"/>
    <property type="project" value="UniProtKB-EC"/>
</dbReference>
<name>A0ABV2JX49_9GAMM</name>
<feature type="binding site" evidence="8">
    <location>
        <position position="75"/>
    </location>
    <ligand>
        <name>substrate</name>
    </ligand>
</feature>
<evidence type="ECO:0000256" key="1">
    <source>
        <dbReference type="ARBA" id="ARBA00001864"/>
    </source>
</evidence>
<feature type="site" description="Transition state stabilizer" evidence="8">
    <location>
        <position position="18"/>
    </location>
</feature>
<accession>A0ABV2JX49</accession>
<evidence type="ECO:0000313" key="9">
    <source>
        <dbReference type="EMBL" id="MET3653412.1"/>
    </source>
</evidence>
<dbReference type="PROSITE" id="PS01029">
    <property type="entry name" value="DEHYDROQUINASE_II"/>
    <property type="match status" value="1"/>
</dbReference>
<comment type="subunit">
    <text evidence="5 8">Homododecamer.</text>
</comment>
<keyword evidence="7 8" id="KW-0456">Lyase</keyword>
<keyword evidence="8" id="KW-0057">Aromatic amino acid biosynthesis</keyword>